<proteinExistence type="predicted"/>
<reference evidence="9" key="1">
    <citation type="submission" date="2020-06" db="EMBL/GenBank/DDBJ databases">
        <authorList>
            <person name="Li T."/>
            <person name="Hu X."/>
            <person name="Zhang T."/>
            <person name="Song X."/>
            <person name="Zhang H."/>
            <person name="Dai N."/>
            <person name="Sheng W."/>
            <person name="Hou X."/>
            <person name="Wei L."/>
        </authorList>
    </citation>
    <scope>NUCLEOTIDE SEQUENCE</scope>
    <source>
        <strain evidence="9">G02</strain>
        <tissue evidence="9">Leaf</tissue>
    </source>
</reference>
<organism evidence="9">
    <name type="scientific">Sesamum radiatum</name>
    <name type="common">Black benniseed</name>
    <dbReference type="NCBI Taxonomy" id="300843"/>
    <lineage>
        <taxon>Eukaryota</taxon>
        <taxon>Viridiplantae</taxon>
        <taxon>Streptophyta</taxon>
        <taxon>Embryophyta</taxon>
        <taxon>Tracheophyta</taxon>
        <taxon>Spermatophyta</taxon>
        <taxon>Magnoliopsida</taxon>
        <taxon>eudicotyledons</taxon>
        <taxon>Gunneridae</taxon>
        <taxon>Pentapetalae</taxon>
        <taxon>asterids</taxon>
        <taxon>lamiids</taxon>
        <taxon>Lamiales</taxon>
        <taxon>Pedaliaceae</taxon>
        <taxon>Sesamum</taxon>
    </lineage>
</organism>
<evidence type="ECO:0000256" key="5">
    <source>
        <dbReference type="ARBA" id="ARBA00022801"/>
    </source>
</evidence>
<dbReference type="EMBL" id="JACGWJ010000015">
    <property type="protein sequence ID" value="KAL0366691.1"/>
    <property type="molecule type" value="Genomic_DNA"/>
</dbReference>
<keyword evidence="6" id="KW-0695">RNA-directed DNA polymerase</keyword>
<evidence type="ECO:0000313" key="9">
    <source>
        <dbReference type="EMBL" id="KAL0366691.1"/>
    </source>
</evidence>
<dbReference type="CDD" id="cd09274">
    <property type="entry name" value="RNase_HI_RT_Ty3"/>
    <property type="match status" value="1"/>
</dbReference>
<evidence type="ECO:0000256" key="4">
    <source>
        <dbReference type="ARBA" id="ARBA00022759"/>
    </source>
</evidence>
<dbReference type="FunFam" id="1.10.340.70:FF:000001">
    <property type="entry name" value="Retrovirus-related Pol polyprotein from transposon gypsy-like Protein"/>
    <property type="match status" value="1"/>
</dbReference>
<keyword evidence="5" id="KW-0378">Hydrolase</keyword>
<dbReference type="GO" id="GO:0016787">
    <property type="term" value="F:hydrolase activity"/>
    <property type="evidence" value="ECO:0007669"/>
    <property type="project" value="UniProtKB-KW"/>
</dbReference>
<dbReference type="GO" id="GO:0003964">
    <property type="term" value="F:RNA-directed DNA polymerase activity"/>
    <property type="evidence" value="ECO:0007669"/>
    <property type="project" value="UniProtKB-KW"/>
</dbReference>
<evidence type="ECO:0000256" key="6">
    <source>
        <dbReference type="ARBA" id="ARBA00022918"/>
    </source>
</evidence>
<feature type="domain" description="Integrase zinc-binding" evidence="8">
    <location>
        <begin position="197"/>
        <end position="249"/>
    </location>
</feature>
<dbReference type="InterPro" id="IPR050951">
    <property type="entry name" value="Retrovirus_Pol_polyprotein"/>
</dbReference>
<dbReference type="SUPFAM" id="SSF56672">
    <property type="entry name" value="DNA/RNA polymerases"/>
    <property type="match status" value="1"/>
</dbReference>
<feature type="domain" description="Reverse transcriptase RNase H-like" evidence="7">
    <location>
        <begin position="11"/>
        <end position="110"/>
    </location>
</feature>
<protein>
    <submittedName>
        <fullName evidence="9">Retrovirus-related Pol polyprotein from transposon.6</fullName>
    </submittedName>
</protein>
<keyword evidence="2" id="KW-0548">Nucleotidyltransferase</keyword>
<dbReference type="Pfam" id="PF17917">
    <property type="entry name" value="RT_RNaseH"/>
    <property type="match status" value="1"/>
</dbReference>
<dbReference type="PANTHER" id="PTHR37984:SF5">
    <property type="entry name" value="PROTEIN NYNRIN-LIKE"/>
    <property type="match status" value="1"/>
</dbReference>
<keyword evidence="4" id="KW-0255">Endonuclease</keyword>
<gene>
    <name evidence="9" type="ORF">Sradi_3559200</name>
</gene>
<dbReference type="PANTHER" id="PTHR37984">
    <property type="entry name" value="PROTEIN CBG26694"/>
    <property type="match status" value="1"/>
</dbReference>
<dbReference type="Gene3D" id="3.10.20.370">
    <property type="match status" value="1"/>
</dbReference>
<dbReference type="InterPro" id="IPR012337">
    <property type="entry name" value="RNaseH-like_sf"/>
</dbReference>
<accession>A0AAW2QGD3</accession>
<evidence type="ECO:0000256" key="3">
    <source>
        <dbReference type="ARBA" id="ARBA00022722"/>
    </source>
</evidence>
<comment type="caution">
    <text evidence="9">The sequence shown here is derived from an EMBL/GenBank/DDBJ whole genome shotgun (WGS) entry which is preliminary data.</text>
</comment>
<keyword evidence="3" id="KW-0540">Nuclease</keyword>
<name>A0AAW2QGD3_SESRA</name>
<evidence type="ECO:0000259" key="8">
    <source>
        <dbReference type="Pfam" id="PF17921"/>
    </source>
</evidence>
<dbReference type="Pfam" id="PF17921">
    <property type="entry name" value="Integrase_H2C2"/>
    <property type="match status" value="1"/>
</dbReference>
<dbReference type="Gene3D" id="3.30.420.10">
    <property type="entry name" value="Ribonuclease H-like superfamily/Ribonuclease H"/>
    <property type="match status" value="1"/>
</dbReference>
<dbReference type="SUPFAM" id="SSF53098">
    <property type="entry name" value="Ribonuclease H-like"/>
    <property type="match status" value="1"/>
</dbReference>
<dbReference type="InterPro" id="IPR036397">
    <property type="entry name" value="RNaseH_sf"/>
</dbReference>
<sequence length="336" mass="37569">MTSLPVLALPDFSSTFNVTTDASTVAVGAVLSQHGHQLAFFSKKLGPRMAAASTYVRELYAITEAVKKWRQYLLGRPFRIFTDHKSIKDLVTQSVQTPEQHKWLSKLFTYEIFYKPGKENLVADALSRVPVVGQCLQFSVCQPQSAVIDHLRYFFSNHPDGRMLLAARGSVPDYAVHDGLLYFRQLLVIPQASGVIPLLLAEFHSSPLEGHSGTKATLARLAASFYWASMTKDVKAYVQSCTICQQHKYSTQLPYGLLQPLPTPDKFGDISMDFITHLPSSNGKTVIWVVVDRLTKFAHFLALPTGFTAVTLASLFLQEIYRLHERHVSLVIAFFS</sequence>
<evidence type="ECO:0000259" key="7">
    <source>
        <dbReference type="Pfam" id="PF17917"/>
    </source>
</evidence>
<reference evidence="9" key="2">
    <citation type="journal article" date="2024" name="Plant">
        <title>Genomic evolution and insights into agronomic trait innovations of Sesamum species.</title>
        <authorList>
            <person name="Miao H."/>
            <person name="Wang L."/>
            <person name="Qu L."/>
            <person name="Liu H."/>
            <person name="Sun Y."/>
            <person name="Le M."/>
            <person name="Wang Q."/>
            <person name="Wei S."/>
            <person name="Zheng Y."/>
            <person name="Lin W."/>
            <person name="Duan Y."/>
            <person name="Cao H."/>
            <person name="Xiong S."/>
            <person name="Wang X."/>
            <person name="Wei L."/>
            <person name="Li C."/>
            <person name="Ma Q."/>
            <person name="Ju M."/>
            <person name="Zhao R."/>
            <person name="Li G."/>
            <person name="Mu C."/>
            <person name="Tian Q."/>
            <person name="Mei H."/>
            <person name="Zhang T."/>
            <person name="Gao T."/>
            <person name="Zhang H."/>
        </authorList>
    </citation>
    <scope>NUCLEOTIDE SEQUENCE</scope>
    <source>
        <strain evidence="9">G02</strain>
    </source>
</reference>
<dbReference type="GO" id="GO:0004519">
    <property type="term" value="F:endonuclease activity"/>
    <property type="evidence" value="ECO:0007669"/>
    <property type="project" value="UniProtKB-KW"/>
</dbReference>
<keyword evidence="1" id="KW-0808">Transferase</keyword>
<dbReference type="Gene3D" id="1.10.340.70">
    <property type="match status" value="1"/>
</dbReference>
<dbReference type="InterPro" id="IPR041588">
    <property type="entry name" value="Integrase_H2C2"/>
</dbReference>
<dbReference type="AlphaFoldDB" id="A0AAW2QGD3"/>
<dbReference type="InterPro" id="IPR043502">
    <property type="entry name" value="DNA/RNA_pol_sf"/>
</dbReference>
<evidence type="ECO:0000256" key="1">
    <source>
        <dbReference type="ARBA" id="ARBA00022679"/>
    </source>
</evidence>
<evidence type="ECO:0000256" key="2">
    <source>
        <dbReference type="ARBA" id="ARBA00022695"/>
    </source>
</evidence>
<dbReference type="InterPro" id="IPR041373">
    <property type="entry name" value="RT_RNaseH"/>
</dbReference>
<dbReference type="GO" id="GO:0003676">
    <property type="term" value="F:nucleic acid binding"/>
    <property type="evidence" value="ECO:0007669"/>
    <property type="project" value="InterPro"/>
</dbReference>